<gene>
    <name evidence="1" type="ORF">EAH86_07150</name>
</gene>
<evidence type="ECO:0000313" key="1">
    <source>
        <dbReference type="EMBL" id="TPG18163.1"/>
    </source>
</evidence>
<dbReference type="InterPro" id="IPR014729">
    <property type="entry name" value="Rossmann-like_a/b/a_fold"/>
</dbReference>
<evidence type="ECO:0000313" key="2">
    <source>
        <dbReference type="Proteomes" id="UP000317722"/>
    </source>
</evidence>
<reference evidence="1 2" key="1">
    <citation type="journal article" date="2019" name="Environ. Microbiol.">
        <title>Species interactions and distinct microbial communities in high Arctic permafrost affected cryosols are associated with the CH4 and CO2 gas fluxes.</title>
        <authorList>
            <person name="Altshuler I."/>
            <person name="Hamel J."/>
            <person name="Turney S."/>
            <person name="Magnuson E."/>
            <person name="Levesque R."/>
            <person name="Greer C."/>
            <person name="Whyte L.G."/>
        </authorList>
    </citation>
    <scope>NUCLEOTIDE SEQUENCE [LARGE SCALE GENOMIC DNA]</scope>
    <source>
        <strain evidence="1 2">S9.3A</strain>
    </source>
</reference>
<keyword evidence="2" id="KW-1185">Reference proteome</keyword>
<accession>A0A502CZA4</accession>
<protein>
    <recommendedName>
        <fullName evidence="3">Universal stress protein family protein</fullName>
    </recommendedName>
</protein>
<name>A0A502CZA4_9MICO</name>
<dbReference type="SUPFAM" id="SSF52402">
    <property type="entry name" value="Adenine nucleotide alpha hydrolases-like"/>
    <property type="match status" value="1"/>
</dbReference>
<dbReference type="EMBL" id="RCZM01000002">
    <property type="protein sequence ID" value="TPG18163.1"/>
    <property type="molecule type" value="Genomic_DNA"/>
</dbReference>
<dbReference type="OrthoDB" id="3785774at2"/>
<evidence type="ECO:0008006" key="3">
    <source>
        <dbReference type="Google" id="ProtNLM"/>
    </source>
</evidence>
<organism evidence="1 2">
    <name type="scientific">Pedococcus bigeumensis</name>
    <dbReference type="NCBI Taxonomy" id="433644"/>
    <lineage>
        <taxon>Bacteria</taxon>
        <taxon>Bacillati</taxon>
        <taxon>Actinomycetota</taxon>
        <taxon>Actinomycetes</taxon>
        <taxon>Micrococcales</taxon>
        <taxon>Intrasporangiaceae</taxon>
        <taxon>Pedococcus</taxon>
    </lineage>
</organism>
<dbReference type="Proteomes" id="UP000317722">
    <property type="component" value="Unassembled WGS sequence"/>
</dbReference>
<sequence length="140" mass="15398">MTVERRARVLVVTDRANPSPALLRAIASRAATGDVQFRLVVLNPARAEVHLLHPERHDKAFEAECVLLETLPHLEAAAGGRVIGSVSVRHDPVDAIEETILSEPVDEIMLALPTAGSTWRLRPDLPHRLQRFGVPVTRLS</sequence>
<proteinExistence type="predicted"/>
<comment type="caution">
    <text evidence="1">The sequence shown here is derived from an EMBL/GenBank/DDBJ whole genome shotgun (WGS) entry which is preliminary data.</text>
</comment>
<dbReference type="AlphaFoldDB" id="A0A502CZA4"/>
<dbReference type="RefSeq" id="WP_140738232.1">
    <property type="nucleotide sequence ID" value="NZ_RCZM01000002.1"/>
</dbReference>
<dbReference type="Gene3D" id="3.40.50.620">
    <property type="entry name" value="HUPs"/>
    <property type="match status" value="1"/>
</dbReference>